<evidence type="ECO:0000313" key="1">
    <source>
        <dbReference type="EMBL" id="QOL50205.1"/>
    </source>
</evidence>
<gene>
    <name evidence="1" type="ORF">LPB04_02430</name>
</gene>
<accession>A0A7L9U7Q5</accession>
<proteinExistence type="predicted"/>
<dbReference type="Proteomes" id="UP000593875">
    <property type="component" value="Chromosome"/>
</dbReference>
<protein>
    <submittedName>
        <fullName evidence="1">Protein phosphatase 2C domain-containing protein</fullName>
    </submittedName>
</protein>
<dbReference type="EMBL" id="CP062941">
    <property type="protein sequence ID" value="QOL50205.1"/>
    <property type="molecule type" value="Genomic_DNA"/>
</dbReference>
<name>A0A7L9U7Q5_9BURK</name>
<organism evidence="1 2">
    <name type="scientific">Massilia litorea</name>
    <dbReference type="NCBI Taxonomy" id="2769491"/>
    <lineage>
        <taxon>Bacteria</taxon>
        <taxon>Pseudomonadati</taxon>
        <taxon>Pseudomonadota</taxon>
        <taxon>Betaproteobacteria</taxon>
        <taxon>Burkholderiales</taxon>
        <taxon>Oxalobacteraceae</taxon>
        <taxon>Telluria group</taxon>
        <taxon>Massilia</taxon>
    </lineage>
</organism>
<dbReference type="AlphaFoldDB" id="A0A7L9U7Q5"/>
<evidence type="ECO:0000313" key="2">
    <source>
        <dbReference type="Proteomes" id="UP000593875"/>
    </source>
</evidence>
<dbReference type="RefSeq" id="WP_193687222.1">
    <property type="nucleotide sequence ID" value="NZ_CP062941.1"/>
</dbReference>
<dbReference type="KEGG" id="mlir:LPB04_02430"/>
<sequence>MTTEQISRAPDGGINEDLIAVFESGETTDLVVLDGATSVADADYVDREQGDVAWFVQAFAAELGKAIAPGLAQGAAVRRAVAAVRDAWAARAGAQAIPLYAHPLAALTWIRIRHEQDQLALALYCLGDCKAFAFDAAGAVLDLDPYLNPQEAVLQEAIAALALEGVSDPAAKRARLLPMLRARRAFQHGSPAPDVLCLAPQGEFKAREYALRLAPGTAVLGMTDGYYRLVDSYGLYTIEELAQRCRTDGLAALLDELRAFEAARASATLAVKSADDASAVLWTGPTRKESE</sequence>
<reference evidence="1 2" key="1">
    <citation type="submission" date="2020-10" db="EMBL/GenBank/DDBJ databases">
        <title>Genome sequencing of Massilia sp. LPB0304.</title>
        <authorList>
            <person name="Kim J."/>
        </authorList>
    </citation>
    <scope>NUCLEOTIDE SEQUENCE [LARGE SCALE GENOMIC DNA]</scope>
    <source>
        <strain evidence="1 2">LPB0304</strain>
    </source>
</reference>
<keyword evidence="2" id="KW-1185">Reference proteome</keyword>